<dbReference type="InterPro" id="IPR016187">
    <property type="entry name" value="CTDL_fold"/>
</dbReference>
<dbReference type="AlphaFoldDB" id="A0A8W8NQ36"/>
<feature type="signal peptide" evidence="1">
    <location>
        <begin position="1"/>
        <end position="20"/>
    </location>
</feature>
<accession>A0A8W8NQ36</accession>
<dbReference type="CDD" id="cd00037">
    <property type="entry name" value="CLECT"/>
    <property type="match status" value="1"/>
</dbReference>
<dbReference type="InterPro" id="IPR001214">
    <property type="entry name" value="SET_dom"/>
</dbReference>
<reference evidence="3" key="1">
    <citation type="submission" date="2022-08" db="UniProtKB">
        <authorList>
            <consortium name="EnsemblMetazoa"/>
        </authorList>
    </citation>
    <scope>IDENTIFICATION</scope>
    <source>
        <strain evidence="3">05x7-T-G4-1.051#20</strain>
    </source>
</reference>
<dbReference type="InterPro" id="IPR016186">
    <property type="entry name" value="C-type_lectin-like/link_sf"/>
</dbReference>
<keyword evidence="4" id="KW-1185">Reference proteome</keyword>
<dbReference type="EnsemblMetazoa" id="G7294.1">
    <property type="protein sequence ID" value="G7294.1:cds"/>
    <property type="gene ID" value="G7294"/>
</dbReference>
<sequence>MTREGFVVATGLLLALHLTGFLFEDTMNGECRPGFVRVDQWCFSFHTEPTSMLQSSDVCHQHGAHMAVLDSQEKEKALTDYIEQMGFFHIHQERKELYKIAKHESDVQAEKNKFCEDYKLHGTHSGKYRHIPNAKIPIGSPPHLRANLSTPPGFSIKLSNIPGAGLGAWTDQFVPQYTILGVYEGIIHTREPVFELYSWQVDRQGSNGTYVIDAADPACSNWLRFFNSPTTYTEENVIPVQCAGLVFYMTSRDVYPGTELLLWYGDGYGRFLGVNRIHPEYDLNGSVALRANVITYIDDKGLVFDDWTPVTYQNWFDNDDDEGETVLDQMFGLLLTYHHDNKWYWVAERNYTYYTGHEGLKLPFICEDSTNNSRVG</sequence>
<dbReference type="SUPFAM" id="SSF82199">
    <property type="entry name" value="SET domain"/>
    <property type="match status" value="1"/>
</dbReference>
<protein>
    <recommendedName>
        <fullName evidence="2">SET domain-containing protein</fullName>
    </recommendedName>
</protein>
<feature type="domain" description="SET" evidence="2">
    <location>
        <begin position="152"/>
        <end position="265"/>
    </location>
</feature>
<dbReference type="SUPFAM" id="SSF56436">
    <property type="entry name" value="C-type lectin-like"/>
    <property type="match status" value="1"/>
</dbReference>
<feature type="chain" id="PRO_5036450401" description="SET domain-containing protein" evidence="1">
    <location>
        <begin position="21"/>
        <end position="376"/>
    </location>
</feature>
<evidence type="ECO:0000313" key="3">
    <source>
        <dbReference type="EnsemblMetazoa" id="G7294.1:cds"/>
    </source>
</evidence>
<dbReference type="PROSITE" id="PS50280">
    <property type="entry name" value="SET"/>
    <property type="match status" value="1"/>
</dbReference>
<organism evidence="3 4">
    <name type="scientific">Magallana gigas</name>
    <name type="common">Pacific oyster</name>
    <name type="synonym">Crassostrea gigas</name>
    <dbReference type="NCBI Taxonomy" id="29159"/>
    <lineage>
        <taxon>Eukaryota</taxon>
        <taxon>Metazoa</taxon>
        <taxon>Spiralia</taxon>
        <taxon>Lophotrochozoa</taxon>
        <taxon>Mollusca</taxon>
        <taxon>Bivalvia</taxon>
        <taxon>Autobranchia</taxon>
        <taxon>Pteriomorphia</taxon>
        <taxon>Ostreida</taxon>
        <taxon>Ostreoidea</taxon>
        <taxon>Ostreidae</taxon>
        <taxon>Magallana</taxon>
    </lineage>
</organism>
<dbReference type="Gene3D" id="2.170.270.10">
    <property type="entry name" value="SET domain"/>
    <property type="match status" value="1"/>
</dbReference>
<name>A0A8W8NQ36_MAGGI</name>
<dbReference type="InterPro" id="IPR046341">
    <property type="entry name" value="SET_dom_sf"/>
</dbReference>
<dbReference type="Pfam" id="PF21549">
    <property type="entry name" value="PRDM2_PR"/>
    <property type="match status" value="1"/>
</dbReference>
<evidence type="ECO:0000259" key="2">
    <source>
        <dbReference type="PROSITE" id="PS50280"/>
    </source>
</evidence>
<proteinExistence type="predicted"/>
<evidence type="ECO:0000256" key="1">
    <source>
        <dbReference type="SAM" id="SignalP"/>
    </source>
</evidence>
<evidence type="ECO:0000313" key="4">
    <source>
        <dbReference type="Proteomes" id="UP000005408"/>
    </source>
</evidence>
<keyword evidence="1" id="KW-0732">Signal</keyword>
<dbReference type="OrthoDB" id="9439254at2759"/>
<dbReference type="Proteomes" id="UP000005408">
    <property type="component" value="Unassembled WGS sequence"/>
</dbReference>
<dbReference type="Gene3D" id="3.10.100.10">
    <property type="entry name" value="Mannose-Binding Protein A, subunit A"/>
    <property type="match status" value="1"/>
</dbReference>
<dbReference type="SMART" id="SM00317">
    <property type="entry name" value="SET"/>
    <property type="match status" value="1"/>
</dbReference>